<evidence type="ECO:0000256" key="1">
    <source>
        <dbReference type="ARBA" id="ARBA00007953"/>
    </source>
</evidence>
<dbReference type="GO" id="GO:0003723">
    <property type="term" value="F:RNA binding"/>
    <property type="evidence" value="ECO:0007669"/>
    <property type="project" value="InterPro"/>
</dbReference>
<dbReference type="GO" id="GO:0008033">
    <property type="term" value="P:tRNA processing"/>
    <property type="evidence" value="ECO:0007669"/>
    <property type="project" value="UniProtKB-KW"/>
</dbReference>
<accession>A0A7M5XIR0</accession>
<keyword evidence="2" id="KW-0819">tRNA processing</keyword>
<organism evidence="6 7">
    <name type="scientific">Clytia hemisphaerica</name>
    <dbReference type="NCBI Taxonomy" id="252671"/>
    <lineage>
        <taxon>Eukaryota</taxon>
        <taxon>Metazoa</taxon>
        <taxon>Cnidaria</taxon>
        <taxon>Hydrozoa</taxon>
        <taxon>Hydroidolina</taxon>
        <taxon>Leptothecata</taxon>
        <taxon>Obeliida</taxon>
        <taxon>Clytiidae</taxon>
        <taxon>Clytia</taxon>
    </lineage>
</organism>
<dbReference type="GO" id="GO:0005634">
    <property type="term" value="C:nucleus"/>
    <property type="evidence" value="ECO:0007669"/>
    <property type="project" value="TreeGrafter"/>
</dbReference>
<dbReference type="GO" id="GO:0009982">
    <property type="term" value="F:pseudouridine synthase activity"/>
    <property type="evidence" value="ECO:0007669"/>
    <property type="project" value="InterPro"/>
</dbReference>
<dbReference type="PIRSF" id="PIRSF037016">
    <property type="entry name" value="Pseudouridin_synth_euk_prd"/>
    <property type="match status" value="1"/>
</dbReference>
<dbReference type="InterPro" id="IPR020119">
    <property type="entry name" value="PsdUridine_synth_TruD_CS"/>
</dbReference>
<name>A0A7M5XIR0_9CNID</name>
<dbReference type="PANTHER" id="PTHR13326">
    <property type="entry name" value="TRNA PSEUDOURIDINE SYNTHASE D"/>
    <property type="match status" value="1"/>
</dbReference>
<protein>
    <recommendedName>
        <fullName evidence="5">TRUD domain-containing protein</fullName>
    </recommendedName>
</protein>
<dbReference type="GeneID" id="136823737"/>
<dbReference type="RefSeq" id="XP_066936007.1">
    <property type="nucleotide sequence ID" value="XM_067079906.1"/>
</dbReference>
<dbReference type="PROSITE" id="PS50984">
    <property type="entry name" value="TRUD"/>
    <property type="match status" value="1"/>
</dbReference>
<keyword evidence="3" id="KW-0413">Isomerase</keyword>
<dbReference type="AlphaFoldDB" id="A0A7M5XIR0"/>
<feature type="domain" description="TRUD" evidence="5">
    <location>
        <begin position="398"/>
        <end position="615"/>
    </location>
</feature>
<dbReference type="InterPro" id="IPR001656">
    <property type="entry name" value="PsdUridine_synth_TruD"/>
</dbReference>
<evidence type="ECO:0000259" key="5">
    <source>
        <dbReference type="PROSITE" id="PS50984"/>
    </source>
</evidence>
<dbReference type="GO" id="GO:0001522">
    <property type="term" value="P:pseudouridine synthesis"/>
    <property type="evidence" value="ECO:0007669"/>
    <property type="project" value="InterPro"/>
</dbReference>
<sequence>MKTPYEKYGVKCFRNIGIPFKGMIKSQPTDFIVKEIGLNGQIAGTDRYVDSLANLNSSNLAPCKKHRSSTGESSSNNHHQPIPAITKQTDAGAAVDWNLIRIGPKKHLGKLIGDAHLNQIEELSLNQFSLDVIELGSFEDKNDRTILHQCIRQCFPNIKSVPVRRESQTVITCCVDPAFKSLVDIGLTPECIKELLVFINCRLLRGTQTSEERPLLIGVAEMDRTTRGQVHHFLQREYGKFLESKTVGDKSDSISVRFKERKENRQNKRKREEKNVFSFVFRKENIELLHALNSLAKVLKVDAGQIKYAGIKDKKAVTYQFLSVSGAKVSDLKSVSTFGSLQWKVVGEPTLVDDELRLGDLSGNHFEIVVKDVQPVEGSENDVKNGISSAIEAIKTNGFLNYFGEQRFGIDLSTALIGKHLFTGEFIKALNFVFAPLMPEESKSETLDVVEKAKQMFHVDKNIDGALKMMPNFKVRECQMLKALKRYSYCENGCVKAFMNIPFAARLFYLHSYCSYVWNRTLSIRVERFGFDVLEGDLVQDGESVRPIMAEEVKKFHFRDVLLPFPGSNIMYPENETRVIMDNLLREDGLQAKQLNVRRLGIAHIPGSYRRVLSFSNELEYKFMEVCEASEDGKTSESNLDLCLEFILPPSTYATILLREILNSSHVL</sequence>
<evidence type="ECO:0000256" key="3">
    <source>
        <dbReference type="ARBA" id="ARBA00023235"/>
    </source>
</evidence>
<comment type="similarity">
    <text evidence="1">Belongs to the pseudouridine synthase TruD family.</text>
</comment>
<dbReference type="InterPro" id="IPR042214">
    <property type="entry name" value="TruD_catalytic"/>
</dbReference>
<reference evidence="6" key="1">
    <citation type="submission" date="2021-01" db="UniProtKB">
        <authorList>
            <consortium name="EnsemblMetazoa"/>
        </authorList>
    </citation>
    <scope>IDENTIFICATION</scope>
</reference>
<proteinExistence type="inferred from homology"/>
<dbReference type="CDD" id="cd02576">
    <property type="entry name" value="PseudoU_synth_ScPUS7"/>
    <property type="match status" value="1"/>
</dbReference>
<dbReference type="PROSITE" id="PS01268">
    <property type="entry name" value="UPF0024"/>
    <property type="match status" value="1"/>
</dbReference>
<feature type="compositionally biased region" description="Polar residues" evidence="4">
    <location>
        <begin position="70"/>
        <end position="79"/>
    </location>
</feature>
<dbReference type="InterPro" id="IPR056963">
    <property type="entry name" value="PUS7L_N"/>
</dbReference>
<evidence type="ECO:0000313" key="7">
    <source>
        <dbReference type="Proteomes" id="UP000594262"/>
    </source>
</evidence>
<dbReference type="Proteomes" id="UP000594262">
    <property type="component" value="Unplaced"/>
</dbReference>
<dbReference type="OrthoDB" id="447290at2759"/>
<dbReference type="Gene3D" id="3.30.2350.20">
    <property type="entry name" value="TruD, catalytic domain"/>
    <property type="match status" value="2"/>
</dbReference>
<dbReference type="PANTHER" id="PTHR13326:SF21">
    <property type="entry name" value="PSEUDOURIDYLATE SYNTHASE PUS7L"/>
    <property type="match status" value="1"/>
</dbReference>
<dbReference type="NCBIfam" id="TIGR00094">
    <property type="entry name" value="tRNA_TruD_broad"/>
    <property type="match status" value="1"/>
</dbReference>
<dbReference type="Pfam" id="PF23943">
    <property type="entry name" value="PUS7L_N"/>
    <property type="match status" value="1"/>
</dbReference>
<feature type="region of interest" description="Disordered" evidence="4">
    <location>
        <begin position="63"/>
        <end position="85"/>
    </location>
</feature>
<dbReference type="SUPFAM" id="SSF55120">
    <property type="entry name" value="Pseudouridine synthase"/>
    <property type="match status" value="1"/>
</dbReference>
<dbReference type="EnsemblMetazoa" id="CLYHEMT023923.1">
    <property type="protein sequence ID" value="CLYHEMP023923.1"/>
    <property type="gene ID" value="CLYHEMG023923"/>
</dbReference>
<evidence type="ECO:0000256" key="4">
    <source>
        <dbReference type="SAM" id="MobiDB-lite"/>
    </source>
</evidence>
<evidence type="ECO:0000256" key="2">
    <source>
        <dbReference type="ARBA" id="ARBA00022694"/>
    </source>
</evidence>
<keyword evidence="7" id="KW-1185">Reference proteome</keyword>
<dbReference type="Pfam" id="PF01142">
    <property type="entry name" value="TruD"/>
    <property type="match status" value="1"/>
</dbReference>
<dbReference type="InterPro" id="IPR020103">
    <property type="entry name" value="PsdUridine_synth_cat_dom_sf"/>
</dbReference>
<dbReference type="InterPro" id="IPR011760">
    <property type="entry name" value="PsdUridine_synth_TruD_insert"/>
</dbReference>
<evidence type="ECO:0000313" key="6">
    <source>
        <dbReference type="EnsemblMetazoa" id="CLYHEMP023923.1"/>
    </source>
</evidence>